<evidence type="ECO:0000313" key="1">
    <source>
        <dbReference type="EMBL" id="QLO53214.1"/>
    </source>
</evidence>
<name>A0ABD7AKJ7_9ENTR</name>
<organism evidence="1 2">
    <name type="scientific">Klebsiella grimontii</name>
    <dbReference type="NCBI Taxonomy" id="2058152"/>
    <lineage>
        <taxon>Bacteria</taxon>
        <taxon>Pseudomonadati</taxon>
        <taxon>Pseudomonadota</taxon>
        <taxon>Gammaproteobacteria</taxon>
        <taxon>Enterobacterales</taxon>
        <taxon>Enterobacteriaceae</taxon>
        <taxon>Klebsiella/Raoultella group</taxon>
        <taxon>Klebsiella</taxon>
    </lineage>
</organism>
<dbReference type="Proteomes" id="UP000510937">
    <property type="component" value="Chromosome"/>
</dbReference>
<gene>
    <name evidence="1" type="ORF">HV234_17570</name>
</gene>
<dbReference type="RefSeq" id="WP_181246750.1">
    <property type="nucleotide sequence ID" value="NZ_CP055315.1"/>
</dbReference>
<protein>
    <submittedName>
        <fullName evidence="1">Uncharacterized protein</fullName>
    </submittedName>
</protein>
<reference evidence="2" key="1">
    <citation type="submission" date="2020-06" db="EMBL/GenBank/DDBJ databases">
        <title>REHAB project genomes.</title>
        <authorList>
            <person name="Shaw L.P."/>
        </authorList>
    </citation>
    <scope>NUCLEOTIDE SEQUENCE [LARGE SCALE GENOMIC DNA]</scope>
    <source>
        <strain evidence="2">RHBSTW-00555</strain>
    </source>
</reference>
<sequence>MMALVRIDCGEITYENGVLKHISTSERYNWEKYQVWLNDNGTLGKYSFSEGTTFPPMCVLSGFGYIGDLSEEERFQRSTIHGHDDTIQVLQDIILTYPTGNDPNFK</sequence>
<evidence type="ECO:0000313" key="2">
    <source>
        <dbReference type="Proteomes" id="UP000510937"/>
    </source>
</evidence>
<accession>A0ABD7AKJ7</accession>
<dbReference type="AlphaFoldDB" id="A0ABD7AKJ7"/>
<dbReference type="EMBL" id="CP055315">
    <property type="protein sequence ID" value="QLO53214.1"/>
    <property type="molecule type" value="Genomic_DNA"/>
</dbReference>
<proteinExistence type="predicted"/>